<proteinExistence type="predicted"/>
<dbReference type="Pfam" id="PF13450">
    <property type="entry name" value="NAD_binding_8"/>
    <property type="match status" value="1"/>
</dbReference>
<evidence type="ECO:0000313" key="5">
    <source>
        <dbReference type="EMBL" id="RVU38290.1"/>
    </source>
</evidence>
<evidence type="ECO:0000313" key="6">
    <source>
        <dbReference type="Proteomes" id="UP000287447"/>
    </source>
</evidence>
<dbReference type="AlphaFoldDB" id="A0A437QUT8"/>
<name>A0A437QUT8_9PROT</name>
<dbReference type="Pfam" id="PF01593">
    <property type="entry name" value="Amino_oxidase"/>
    <property type="match status" value="1"/>
</dbReference>
<keyword evidence="6" id="KW-1185">Reference proteome</keyword>
<protein>
    <recommendedName>
        <fullName evidence="3">Pyridine nucleotide-disulfide oxidoreductase domain-containing protein 2</fullName>
    </recommendedName>
</protein>
<dbReference type="SUPFAM" id="SSF51905">
    <property type="entry name" value="FAD/NAD(P)-binding domain"/>
    <property type="match status" value="1"/>
</dbReference>
<dbReference type="InterPro" id="IPR002937">
    <property type="entry name" value="Amino_oxidase"/>
</dbReference>
<dbReference type="PANTHER" id="PTHR10668">
    <property type="entry name" value="PHYTOENE DEHYDROGENASE"/>
    <property type="match status" value="1"/>
</dbReference>
<sequence length="531" mass="57143">MGKAEEFDVIVIGGGHNGLTCAGYLARGGLKVKVVERRDVIGGAALTEEFHPGFRNSVFSYLVSLLSPKVIADLELSRYGLEIMDRTSGSFSVLEGDHLWLPRDGAKARAEVARFSKADADVLPEFEDRIAHVAEALRAVAEDAPPDFGGGWPDLLRLVSLGNRVRKLGPQGQADLADLMSMSVGHYLERWFESDPIKGIFGFEGVIGNFAGPYQAGSAYVLLHHAFGQVNGRTGAWGHAKGGMGAITQALAASAKAAGVDIETEAPVKEVIVEKGKAVGVALEDGRVFRGRGVASNVNPSLLFGQMVDPAVVPKEFKRRMDTWRSESATFRMNLALSEAPRFSSLPGGDADFAYLNGTIDICPSLDYIQNAFDDARAGGWAKRPVISMCLPTTLDDTLAPEGCHVMSLFCQHFRRHLPDGTSWDDHREAVADMIIDTVDHYAPNFKAAVVGRQINSPLDIERKLNMVGGDIFHGALHLDQIFSMRPAPGHSDHRMPVPGLYLCGSGAHPGGGVTGLPGRNAALEILRDIK</sequence>
<reference evidence="6" key="1">
    <citation type="submission" date="2019-01" db="EMBL/GenBank/DDBJ databases">
        <title>Gri0909 isolated from a small marine red alga.</title>
        <authorList>
            <person name="Kim J."/>
            <person name="Jeong S.E."/>
            <person name="Jeon C.O."/>
        </authorList>
    </citation>
    <scope>NUCLEOTIDE SEQUENCE [LARGE SCALE GENOMIC DNA]</scope>
    <source>
        <strain evidence="6">Gri0909</strain>
    </source>
</reference>
<gene>
    <name evidence="5" type="ORF">EOI86_03075</name>
</gene>
<comment type="function">
    <text evidence="1">Probable oxidoreductase that may play a role as regulator of mitochondrial function.</text>
</comment>
<dbReference type="EMBL" id="SADE01000001">
    <property type="protein sequence ID" value="RVU38290.1"/>
    <property type="molecule type" value="Genomic_DNA"/>
</dbReference>
<dbReference type="InterPro" id="IPR036188">
    <property type="entry name" value="FAD/NAD-bd_sf"/>
</dbReference>
<dbReference type="GO" id="GO:0016491">
    <property type="term" value="F:oxidoreductase activity"/>
    <property type="evidence" value="ECO:0007669"/>
    <property type="project" value="InterPro"/>
</dbReference>
<comment type="subunit">
    <text evidence="2">Interacts with COX5B; this interaction may contribute to localize PYROXD2 to the inner face of the inner mitochondrial membrane.</text>
</comment>
<evidence type="ECO:0000256" key="2">
    <source>
        <dbReference type="ARBA" id="ARBA00038825"/>
    </source>
</evidence>
<dbReference type="OrthoDB" id="9774675at2"/>
<comment type="caution">
    <text evidence="5">The sequence shown here is derived from an EMBL/GenBank/DDBJ whole genome shotgun (WGS) entry which is preliminary data.</text>
</comment>
<evidence type="ECO:0000256" key="1">
    <source>
        <dbReference type="ARBA" id="ARBA00037217"/>
    </source>
</evidence>
<dbReference type="RefSeq" id="WP_127763662.1">
    <property type="nucleotide sequence ID" value="NZ_SADE01000001.1"/>
</dbReference>
<evidence type="ECO:0000256" key="3">
    <source>
        <dbReference type="ARBA" id="ARBA00040298"/>
    </source>
</evidence>
<dbReference type="Proteomes" id="UP000287447">
    <property type="component" value="Unassembled WGS sequence"/>
</dbReference>
<feature type="domain" description="Amine oxidase" evidence="4">
    <location>
        <begin position="100"/>
        <end position="319"/>
    </location>
</feature>
<accession>A0A437QUT8</accession>
<dbReference type="PANTHER" id="PTHR10668:SF103">
    <property type="entry name" value="PYRIDINE NUCLEOTIDE-DISULFIDE OXIDOREDUCTASE DOMAIN-CONTAINING PROTEIN 2"/>
    <property type="match status" value="1"/>
</dbReference>
<evidence type="ECO:0000259" key="4">
    <source>
        <dbReference type="Pfam" id="PF01593"/>
    </source>
</evidence>
<dbReference type="Gene3D" id="3.50.50.60">
    <property type="entry name" value="FAD/NAD(P)-binding domain"/>
    <property type="match status" value="2"/>
</dbReference>
<organism evidence="5 6">
    <name type="scientific">Hwanghaeella grinnelliae</name>
    <dbReference type="NCBI Taxonomy" id="2500179"/>
    <lineage>
        <taxon>Bacteria</taxon>
        <taxon>Pseudomonadati</taxon>
        <taxon>Pseudomonadota</taxon>
        <taxon>Alphaproteobacteria</taxon>
        <taxon>Rhodospirillales</taxon>
        <taxon>Rhodospirillaceae</taxon>
        <taxon>Hwanghaeella</taxon>
    </lineage>
</organism>